<evidence type="ECO:0000259" key="1">
    <source>
        <dbReference type="Pfam" id="PF06812"/>
    </source>
</evidence>
<dbReference type="PANTHER" id="PTHR37951:SF1">
    <property type="entry name" value="TYPE VI SECRETION SYSTEM COMPONENT TSSA1"/>
    <property type="match status" value="1"/>
</dbReference>
<dbReference type="Pfam" id="PF06812">
    <property type="entry name" value="ImpA_N"/>
    <property type="match status" value="1"/>
</dbReference>
<dbReference type="Proteomes" id="UP001139104">
    <property type="component" value="Unassembled WGS sequence"/>
</dbReference>
<evidence type="ECO:0000313" key="3">
    <source>
        <dbReference type="Proteomes" id="UP001139104"/>
    </source>
</evidence>
<accession>A0ABS9Z788</accession>
<keyword evidence="3" id="KW-1185">Reference proteome</keyword>
<sequence length="433" mass="46618">MDRSQISTLLEPVSADDPCGPDLDLAGDADFFNALAGAESLLPGQFFQQDGDDLRPYPPGSRDFEPRITELLNQLKRSRDIRLVVILAKYAILDRKLPEFVEAVELIAKLLETYWDEVNPKGEGGIFALRVAALQALDDRPHVILPLQFTPLIRHPRSGVVTWRSKALADGAEPAEGETFPGAAELREAFATVEVAQVVDRRDCFGRLVAALEIIHSATTERLGHAEAADLPLVLGLSRDILAFLDAIVGAREPSAAPTPSMVTVGAERMGDATRSAASGLADVAAVAASLAGVAAYFERFEPSSPALLLVRNAERLVGKTFAEVMRILLPDHVDAATIEIGGRQTFAVPVSRLAEGAAEPSEEAAPSAPAIVADRLAALSELRKIEAFYAEREPTSPVPFFCERARKFAVQDFLSILKEILPEDALKTLDAG</sequence>
<organism evidence="2 3">
    <name type="scientific">Candidatus Rhodoblastus alkanivorans</name>
    <dbReference type="NCBI Taxonomy" id="2954117"/>
    <lineage>
        <taxon>Bacteria</taxon>
        <taxon>Pseudomonadati</taxon>
        <taxon>Pseudomonadota</taxon>
        <taxon>Alphaproteobacteria</taxon>
        <taxon>Hyphomicrobiales</taxon>
        <taxon>Rhodoblastaceae</taxon>
        <taxon>Rhodoblastus</taxon>
    </lineage>
</organism>
<feature type="domain" description="ImpA N-terminal" evidence="1">
    <location>
        <begin position="10"/>
        <end position="138"/>
    </location>
</feature>
<dbReference type="PANTHER" id="PTHR37951">
    <property type="entry name" value="CYTOPLASMIC PROTEIN-RELATED"/>
    <property type="match status" value="1"/>
</dbReference>
<dbReference type="InterPro" id="IPR017740">
    <property type="entry name" value="TssA-like"/>
</dbReference>
<name>A0ABS9Z788_9HYPH</name>
<evidence type="ECO:0000313" key="2">
    <source>
        <dbReference type="EMBL" id="MCI4683534.1"/>
    </source>
</evidence>
<dbReference type="RefSeq" id="WP_243067482.1">
    <property type="nucleotide sequence ID" value="NZ_JAIVFK010000009.1"/>
</dbReference>
<gene>
    <name evidence="2" type="ORF">K2U94_12285</name>
</gene>
<proteinExistence type="predicted"/>
<protein>
    <submittedName>
        <fullName evidence="2">Type VI secretion system ImpA family N-terminal domain-containing protein</fullName>
    </submittedName>
</protein>
<dbReference type="InterPro" id="IPR010657">
    <property type="entry name" value="ImpA_N"/>
</dbReference>
<comment type="caution">
    <text evidence="2">The sequence shown here is derived from an EMBL/GenBank/DDBJ whole genome shotgun (WGS) entry which is preliminary data.</text>
</comment>
<reference evidence="2" key="1">
    <citation type="journal article" date="2022" name="ISME J.">
        <title>Identification of active gaseous-alkane degraders at natural gas seeps.</title>
        <authorList>
            <person name="Farhan Ul Haque M."/>
            <person name="Hernandez M."/>
            <person name="Crombie A.T."/>
            <person name="Murrell J.C."/>
        </authorList>
    </citation>
    <scope>NUCLEOTIDE SEQUENCE</scope>
    <source>
        <strain evidence="2">PC2</strain>
    </source>
</reference>
<dbReference type="EMBL" id="JAIVFP010000001">
    <property type="protein sequence ID" value="MCI4683534.1"/>
    <property type="molecule type" value="Genomic_DNA"/>
</dbReference>